<name>A0ACC2V8S5_9TREE</name>
<organism evidence="1 2">
    <name type="scientific">Naganishia cerealis</name>
    <dbReference type="NCBI Taxonomy" id="610337"/>
    <lineage>
        <taxon>Eukaryota</taxon>
        <taxon>Fungi</taxon>
        <taxon>Dikarya</taxon>
        <taxon>Basidiomycota</taxon>
        <taxon>Agaricomycotina</taxon>
        <taxon>Tremellomycetes</taxon>
        <taxon>Filobasidiales</taxon>
        <taxon>Filobasidiaceae</taxon>
        <taxon>Naganishia</taxon>
    </lineage>
</organism>
<evidence type="ECO:0000313" key="1">
    <source>
        <dbReference type="EMBL" id="KAJ9095769.1"/>
    </source>
</evidence>
<proteinExistence type="predicted"/>
<sequence length="387" mass="44615">MTSLTPRWRRRLRIGEPRMIAFTLFVCTVFFYWFADDLGTVRRDFGYLVRPLWDRPEKTFNVIPHYGAPHKNGYIGNGAVVDRKSKEAKSREKYCGLFGWQARPLAAYTNGAGISGKPIIVDAALVSTELDMLEIRWKEYEPFVDLFIVVESNMTFAGTPKRKYFADEWIHKKARIKGDHGNRFDFIPREKIVYLAVDDLIPNLPSGSFENEALMRQRITELLHDQASNGAIPSGSLILHSDVDEIISRDTLSLLSVCQGFPSRLHLNVKNYRYGFNFPLSDDGYWRPKVVTYLPDTDDDTLQYGHSRAGDTILADAGWHCSWCFRTLDEMRIKMLGYSHNDRVRGRKDLLDMNKLRERVCRAEEPFGMLPVSLQRLVSLILLLPIR</sequence>
<reference evidence="1" key="1">
    <citation type="submission" date="2023-04" db="EMBL/GenBank/DDBJ databases">
        <title>Draft Genome sequencing of Naganishia species isolated from polar environments using Oxford Nanopore Technology.</title>
        <authorList>
            <person name="Leo P."/>
            <person name="Venkateswaran K."/>
        </authorList>
    </citation>
    <scope>NUCLEOTIDE SEQUENCE</scope>
    <source>
        <strain evidence="1">MNA-CCFEE 5261</strain>
    </source>
</reference>
<dbReference type="Proteomes" id="UP001241377">
    <property type="component" value="Unassembled WGS sequence"/>
</dbReference>
<keyword evidence="2" id="KW-1185">Reference proteome</keyword>
<gene>
    <name evidence="1" type="ORF">QFC19_007482</name>
</gene>
<accession>A0ACC2V8S5</accession>
<evidence type="ECO:0000313" key="2">
    <source>
        <dbReference type="Proteomes" id="UP001241377"/>
    </source>
</evidence>
<comment type="caution">
    <text evidence="1">The sequence shown here is derived from an EMBL/GenBank/DDBJ whole genome shotgun (WGS) entry which is preliminary data.</text>
</comment>
<protein>
    <submittedName>
        <fullName evidence="1">Uncharacterized protein</fullName>
    </submittedName>
</protein>
<dbReference type="EMBL" id="JASBWR010000099">
    <property type="protein sequence ID" value="KAJ9095769.1"/>
    <property type="molecule type" value="Genomic_DNA"/>
</dbReference>